<keyword evidence="4" id="KW-0472">Membrane</keyword>
<comment type="function">
    <text evidence="1">Transcriptional repressor of xylose-utilizing enzymes.</text>
</comment>
<evidence type="ECO:0000256" key="2">
    <source>
        <dbReference type="ARBA" id="ARBA00006479"/>
    </source>
</evidence>
<dbReference type="InterPro" id="IPR000600">
    <property type="entry name" value="ROK"/>
</dbReference>
<dbReference type="InterPro" id="IPR036390">
    <property type="entry name" value="WH_DNA-bd_sf"/>
</dbReference>
<evidence type="ECO:0000313" key="5">
    <source>
        <dbReference type="EMBL" id="CZQ90546.1"/>
    </source>
</evidence>
<dbReference type="Pfam" id="PF00480">
    <property type="entry name" value="ROK"/>
    <property type="match status" value="1"/>
</dbReference>
<reference evidence="5 6" key="1">
    <citation type="submission" date="2016-02" db="EMBL/GenBank/DDBJ databases">
        <authorList>
            <person name="Wen L."/>
            <person name="He K."/>
            <person name="Yang H."/>
        </authorList>
    </citation>
    <scope>NUCLEOTIDE SEQUENCE [LARGE SCALE GENOMIC DNA]</scope>
    <source>
        <strain evidence="5">Trichococcus palustris</strain>
    </source>
</reference>
<dbReference type="InterPro" id="IPR036388">
    <property type="entry name" value="WH-like_DNA-bd_sf"/>
</dbReference>
<dbReference type="SUPFAM" id="SSF53067">
    <property type="entry name" value="Actin-like ATPase domain"/>
    <property type="match status" value="2"/>
</dbReference>
<dbReference type="EMBL" id="FJNE01000003">
    <property type="protein sequence ID" value="CZQ90546.1"/>
    <property type="molecule type" value="Genomic_DNA"/>
</dbReference>
<dbReference type="PANTHER" id="PTHR18964">
    <property type="entry name" value="ROK (REPRESSOR, ORF, KINASE) FAMILY"/>
    <property type="match status" value="1"/>
</dbReference>
<dbReference type="Proteomes" id="UP000242754">
    <property type="component" value="Unassembled WGS sequence"/>
</dbReference>
<dbReference type="Gene3D" id="3.30.420.40">
    <property type="match status" value="2"/>
</dbReference>
<keyword evidence="3" id="KW-0119">Carbohydrate metabolism</keyword>
<dbReference type="GO" id="GO:0042732">
    <property type="term" value="P:D-xylose metabolic process"/>
    <property type="evidence" value="ECO:0007669"/>
    <property type="project" value="UniProtKB-KW"/>
</dbReference>
<protein>
    <submittedName>
        <fullName evidence="5">Uncharacterized protein</fullName>
    </submittedName>
</protein>
<dbReference type="PANTHER" id="PTHR18964:SF149">
    <property type="entry name" value="BIFUNCTIONAL UDP-N-ACETYLGLUCOSAMINE 2-EPIMERASE_N-ACETYLMANNOSAMINE KINASE"/>
    <property type="match status" value="1"/>
</dbReference>
<name>A0A143YK41_9LACT</name>
<keyword evidence="6" id="KW-1185">Reference proteome</keyword>
<evidence type="ECO:0000256" key="3">
    <source>
        <dbReference type="ARBA" id="ARBA00022629"/>
    </source>
</evidence>
<keyword evidence="3" id="KW-0859">Xylose metabolism</keyword>
<dbReference type="AlphaFoldDB" id="A0A143YK41"/>
<proteinExistence type="inferred from homology"/>
<dbReference type="SUPFAM" id="SSF46785">
    <property type="entry name" value="Winged helix' DNA-binding domain"/>
    <property type="match status" value="1"/>
</dbReference>
<dbReference type="RefSeq" id="WP_177194519.1">
    <property type="nucleotide sequence ID" value="NZ_FJNE01000003.1"/>
</dbReference>
<organism evidence="5 6">
    <name type="scientific">Trichococcus palustris</name>
    <dbReference type="NCBI Taxonomy" id="140314"/>
    <lineage>
        <taxon>Bacteria</taxon>
        <taxon>Bacillati</taxon>
        <taxon>Bacillota</taxon>
        <taxon>Bacilli</taxon>
        <taxon>Lactobacillales</taxon>
        <taxon>Carnobacteriaceae</taxon>
        <taxon>Trichococcus</taxon>
    </lineage>
</organism>
<gene>
    <name evidence="5" type="ORF">Tpal_1281</name>
</gene>
<sequence length="385" mass="42368">MKANRNTIREQNELIVLSAIINHPYTSRATISHDSKLNKATVSEIVKKLITENLVIELGTGNSSAVGGRKPVLLRINANAGYAMSLAITQTKIASLVCDLQGTIIDQHVITRKIEAANVLDTVAESMMYHKKKLRPAIFGLVGIVLAIDGIVHDDEIVFSTNKMLEHLTIQHFESLQFDAPIYMENKDNLSAIAESTFAASPWNIVSVSLGETIGSGILIDDRLYRSPNSFAGDLGHTILYPFGKESPSGIRGCLNQYCSTEALLADLRERKGDASLKLEDLIALYHKNDLDTVDIIQTFTDHMSIAISNVIAFLDPEKIYLNGQLFREIPEMVPTIRDQLDNMHTINVPLALSSLGENAALLGGISLALQRFFQIPGLHLHTEE</sequence>
<evidence type="ECO:0000256" key="4">
    <source>
        <dbReference type="SAM" id="Phobius"/>
    </source>
</evidence>
<evidence type="ECO:0000313" key="6">
    <source>
        <dbReference type="Proteomes" id="UP000242754"/>
    </source>
</evidence>
<dbReference type="Gene3D" id="1.10.10.10">
    <property type="entry name" value="Winged helix-like DNA-binding domain superfamily/Winged helix DNA-binding domain"/>
    <property type="match status" value="1"/>
</dbReference>
<comment type="similarity">
    <text evidence="2">Belongs to the ROK (NagC/XylR) family.</text>
</comment>
<evidence type="ECO:0000256" key="1">
    <source>
        <dbReference type="ARBA" id="ARBA00002486"/>
    </source>
</evidence>
<feature type="transmembrane region" description="Helical" evidence="4">
    <location>
        <begin position="134"/>
        <end position="152"/>
    </location>
</feature>
<keyword evidence="4" id="KW-1133">Transmembrane helix</keyword>
<dbReference type="STRING" id="140314.SAMN04488076_1288"/>
<accession>A0A143YK41</accession>
<dbReference type="InterPro" id="IPR043129">
    <property type="entry name" value="ATPase_NBD"/>
</dbReference>
<keyword evidence="4" id="KW-0812">Transmembrane</keyword>